<organism evidence="2 3">
    <name type="scientific">Cutaneotrichosporon cavernicola</name>
    <dbReference type="NCBI Taxonomy" id="279322"/>
    <lineage>
        <taxon>Eukaryota</taxon>
        <taxon>Fungi</taxon>
        <taxon>Dikarya</taxon>
        <taxon>Basidiomycota</taxon>
        <taxon>Agaricomycotina</taxon>
        <taxon>Tremellomycetes</taxon>
        <taxon>Trichosporonales</taxon>
        <taxon>Trichosporonaceae</taxon>
        <taxon>Cutaneotrichosporon</taxon>
    </lineage>
</organism>
<protein>
    <recommendedName>
        <fullName evidence="4">Aminoglycoside phosphotransferase domain-containing protein</fullName>
    </recommendedName>
</protein>
<dbReference type="AlphaFoldDB" id="A0AA48LA10"/>
<dbReference type="GeneID" id="85498592"/>
<sequence length="545" mass="61394">MLCLWHIPHDASDHSCPTPWSPISPPEEESDTQRRLAKKDQHWADIAELHMTPAVKALRPGIPFTIDVPSCDKLREFIFIFGMFNMHFPITFQDGVKWLGRLHNAKGMLGNSEDKVRAGEVAVIKTLRDIAPEFVPNIHLPPGQTVHKLQFFFNERSEGRRYELWPAMAAETGFQQVVKDIAQFMVKMSTREFSGVGSLKFDMEQNIVVGPLIAKQFKLTELANLEVYRTSAECYLARIDNLLRLIREKALGWASSWSKDDMSTPVWRYILLLEVRDFVHGCEDMNREQPTYIRHKDDHVGQFLVNDSGRLDDIIDWEFSAVVPFAEAFTAPDALSIDLPRPGMRIQFTDANVLTPLELQLQEELRALGREDMALAVGDTRKFQRLDWVMFGYDFRYEFAVGLRRALYPDAKVPSSKEEWIEEGMAKYGHDEQLEQLAAGWEVYKQARLEAEAAKAEAEATRNEVEVAKTEAEPVSMASEKVSNPAKDDGDSMVPESLSPSSGTTSSPTNSSPSDSLVTETPSTEESMSSPGVQVPKAGEAPDEP</sequence>
<evidence type="ECO:0008006" key="4">
    <source>
        <dbReference type="Google" id="ProtNLM"/>
    </source>
</evidence>
<dbReference type="RefSeq" id="XP_060459987.1">
    <property type="nucleotide sequence ID" value="XM_060603721.1"/>
</dbReference>
<dbReference type="PANTHER" id="PTHR21310">
    <property type="entry name" value="AMINOGLYCOSIDE PHOSPHOTRANSFERASE-RELATED-RELATED"/>
    <property type="match status" value="1"/>
</dbReference>
<dbReference type="Proteomes" id="UP001233271">
    <property type="component" value="Chromosome 7b"/>
</dbReference>
<evidence type="ECO:0000313" key="2">
    <source>
        <dbReference type="EMBL" id="BEI94722.1"/>
    </source>
</evidence>
<proteinExistence type="predicted"/>
<evidence type="ECO:0000256" key="1">
    <source>
        <dbReference type="SAM" id="MobiDB-lite"/>
    </source>
</evidence>
<name>A0AA48LA10_9TREE</name>
<feature type="region of interest" description="Disordered" evidence="1">
    <location>
        <begin position="11"/>
        <end position="32"/>
    </location>
</feature>
<feature type="compositionally biased region" description="Basic and acidic residues" evidence="1">
    <location>
        <begin position="459"/>
        <end position="472"/>
    </location>
</feature>
<accession>A0AA48LA10</accession>
<dbReference type="InterPro" id="IPR011009">
    <property type="entry name" value="Kinase-like_dom_sf"/>
</dbReference>
<gene>
    <name evidence="2" type="ORF">CcaverHIS019_0703030</name>
</gene>
<dbReference type="PANTHER" id="PTHR21310:SF15">
    <property type="entry name" value="AMINOGLYCOSIDE PHOSPHOTRANSFERASE DOMAIN-CONTAINING PROTEIN"/>
    <property type="match status" value="1"/>
</dbReference>
<evidence type="ECO:0000313" key="3">
    <source>
        <dbReference type="Proteomes" id="UP001233271"/>
    </source>
</evidence>
<keyword evidence="3" id="KW-1185">Reference proteome</keyword>
<dbReference type="KEGG" id="ccac:CcaHIS019_0703030"/>
<dbReference type="InterPro" id="IPR051678">
    <property type="entry name" value="AGP_Transferase"/>
</dbReference>
<feature type="compositionally biased region" description="Low complexity" evidence="1">
    <location>
        <begin position="497"/>
        <end position="531"/>
    </location>
</feature>
<dbReference type="SUPFAM" id="SSF56112">
    <property type="entry name" value="Protein kinase-like (PK-like)"/>
    <property type="match status" value="1"/>
</dbReference>
<dbReference type="EMBL" id="AP028219">
    <property type="protein sequence ID" value="BEI94722.1"/>
    <property type="molecule type" value="Genomic_DNA"/>
</dbReference>
<reference evidence="2" key="1">
    <citation type="journal article" date="2023" name="BMC Genomics">
        <title>Chromosome-level genome assemblies of Cutaneotrichosporon spp. (Trichosporonales, Basidiomycota) reveal imbalanced evolution between nucleotide sequences and chromosome synteny.</title>
        <authorList>
            <person name="Kobayashi Y."/>
            <person name="Kayamori A."/>
            <person name="Aoki K."/>
            <person name="Shiwa Y."/>
            <person name="Matsutani M."/>
            <person name="Fujita N."/>
            <person name="Sugita T."/>
            <person name="Iwasaki W."/>
            <person name="Tanaka N."/>
            <person name="Takashima M."/>
        </authorList>
    </citation>
    <scope>NUCLEOTIDE SEQUENCE</scope>
    <source>
        <strain evidence="2">HIS019</strain>
    </source>
</reference>
<feature type="region of interest" description="Disordered" evidence="1">
    <location>
        <begin position="459"/>
        <end position="545"/>
    </location>
</feature>